<accession>A0A645BN23</accession>
<dbReference type="GO" id="GO:0004345">
    <property type="term" value="F:glucose-6-phosphate dehydrogenase activity"/>
    <property type="evidence" value="ECO:0007669"/>
    <property type="project" value="UniProtKB-EC"/>
</dbReference>
<sequence length="414" mass="47244">MESEYLRLKNKIGEIDSGCGNYIYYLATPPVLYDKIPLFLKSSGLNEAECGSVGKGIRRVIVEKPFGYDLGSAERFNMIFHSVFKEENIYRIDHFLGKETVQNILALRFANGILEPIWNRNYVERVEITAVENLGVGSRGGYYEGTGALRDMVQNHLIQLLALVAMEPPREYNEKEFRDEVVKVYKSLKPLTDGDIESNVIRGQYTSSSLPGKVGYRQEKGVDTESHTETFLAMKLFINNWRWEGVPFYIRTGKEMPTKVTEIVIHFRQTPHTLFSGRKEIPANNQLIIRIQPNEGAILKLDMKVPGTGFEVKQVTMDFTYDKLGVLPTEDAYSRLIEDCMNGEPILFTRSDAVIESWSFFDRILTFWKTNNSPLYGYPAGTWGPLESETIFQGAGKWTNPCKNLINTDLYCEL</sequence>
<organism evidence="9">
    <name type="scientific">bioreactor metagenome</name>
    <dbReference type="NCBI Taxonomy" id="1076179"/>
    <lineage>
        <taxon>unclassified sequences</taxon>
        <taxon>metagenomes</taxon>
        <taxon>ecological metagenomes</taxon>
    </lineage>
</organism>
<dbReference type="HAMAP" id="MF_00966">
    <property type="entry name" value="G6PD"/>
    <property type="match status" value="1"/>
</dbReference>
<feature type="domain" description="Glucose-6-phosphate dehydrogenase NAD-binding" evidence="7">
    <location>
        <begin position="3"/>
        <end position="103"/>
    </location>
</feature>
<dbReference type="Pfam" id="PF00479">
    <property type="entry name" value="G6PD_N"/>
    <property type="match status" value="1"/>
</dbReference>
<evidence type="ECO:0000256" key="2">
    <source>
        <dbReference type="ARBA" id="ARBA00009975"/>
    </source>
</evidence>
<dbReference type="UniPathway" id="UPA00115"/>
<dbReference type="GO" id="GO:0050661">
    <property type="term" value="F:NADP binding"/>
    <property type="evidence" value="ECO:0007669"/>
    <property type="project" value="InterPro"/>
</dbReference>
<comment type="caution">
    <text evidence="9">The sequence shown here is derived from an EMBL/GenBank/DDBJ whole genome shotgun (WGS) entry which is preliminary data.</text>
</comment>
<dbReference type="InterPro" id="IPR022674">
    <property type="entry name" value="G6P_DH_NAD-bd"/>
</dbReference>
<gene>
    <name evidence="9" type="primary">zwf_10</name>
    <name evidence="9" type="ORF">SDC9_112865</name>
</gene>
<dbReference type="GO" id="GO:0009051">
    <property type="term" value="P:pentose-phosphate shunt, oxidative branch"/>
    <property type="evidence" value="ECO:0007669"/>
    <property type="project" value="TreeGrafter"/>
</dbReference>
<comment type="pathway">
    <text evidence="1">Carbohydrate degradation; pentose phosphate pathway; D-ribulose 5-phosphate from D-glucose 6-phosphate (oxidative stage): step 1/3.</text>
</comment>
<dbReference type="Gene3D" id="3.30.360.10">
    <property type="entry name" value="Dihydrodipicolinate Reductase, domain 2"/>
    <property type="match status" value="1"/>
</dbReference>
<dbReference type="PROSITE" id="PS00069">
    <property type="entry name" value="G6P_DEHYDROGENASE"/>
    <property type="match status" value="1"/>
</dbReference>
<keyword evidence="5 9" id="KW-0560">Oxidoreductase</keyword>
<dbReference type="PANTHER" id="PTHR23429">
    <property type="entry name" value="GLUCOSE-6-PHOSPHATE 1-DEHYDROGENASE G6PD"/>
    <property type="match status" value="1"/>
</dbReference>
<evidence type="ECO:0000256" key="1">
    <source>
        <dbReference type="ARBA" id="ARBA00004937"/>
    </source>
</evidence>
<keyword evidence="6" id="KW-0119">Carbohydrate metabolism</keyword>
<evidence type="ECO:0000256" key="3">
    <source>
        <dbReference type="ARBA" id="ARBA00022526"/>
    </source>
</evidence>
<reference evidence="9" key="1">
    <citation type="submission" date="2019-08" db="EMBL/GenBank/DDBJ databases">
        <authorList>
            <person name="Kucharzyk K."/>
            <person name="Murdoch R.W."/>
            <person name="Higgins S."/>
            <person name="Loffler F."/>
        </authorList>
    </citation>
    <scope>NUCLEOTIDE SEQUENCE</scope>
</reference>
<dbReference type="SUPFAM" id="SSF55347">
    <property type="entry name" value="Glyceraldehyde-3-phosphate dehydrogenase-like, C-terminal domain"/>
    <property type="match status" value="1"/>
</dbReference>
<dbReference type="PANTHER" id="PTHR23429:SF0">
    <property type="entry name" value="GLUCOSE-6-PHOSPHATE 1-DEHYDROGENASE"/>
    <property type="match status" value="1"/>
</dbReference>
<dbReference type="InterPro" id="IPR019796">
    <property type="entry name" value="G6P_DH_AS"/>
</dbReference>
<dbReference type="Gene3D" id="3.40.50.720">
    <property type="entry name" value="NAD(P)-binding Rossmann-like Domain"/>
    <property type="match status" value="1"/>
</dbReference>
<dbReference type="Pfam" id="PF02781">
    <property type="entry name" value="G6PD_C"/>
    <property type="match status" value="1"/>
</dbReference>
<comment type="similarity">
    <text evidence="2">Belongs to the glucose-6-phosphate dehydrogenase family.</text>
</comment>
<evidence type="ECO:0000259" key="8">
    <source>
        <dbReference type="Pfam" id="PF02781"/>
    </source>
</evidence>
<dbReference type="InterPro" id="IPR001282">
    <property type="entry name" value="G6P_DH"/>
</dbReference>
<evidence type="ECO:0000256" key="6">
    <source>
        <dbReference type="ARBA" id="ARBA00023277"/>
    </source>
</evidence>
<protein>
    <submittedName>
        <fullName evidence="9">Glucose-6-phosphate 1-dehydrogenase</fullName>
        <ecNumber evidence="9">1.1.1.49</ecNumber>
    </submittedName>
</protein>
<dbReference type="InterPro" id="IPR036291">
    <property type="entry name" value="NAD(P)-bd_dom_sf"/>
</dbReference>
<dbReference type="PRINTS" id="PR00079">
    <property type="entry name" value="G6PDHDRGNASE"/>
</dbReference>
<evidence type="ECO:0000259" key="7">
    <source>
        <dbReference type="Pfam" id="PF00479"/>
    </source>
</evidence>
<evidence type="ECO:0000313" key="9">
    <source>
        <dbReference type="EMBL" id="MPM65961.1"/>
    </source>
</evidence>
<dbReference type="NCBIfam" id="TIGR00871">
    <property type="entry name" value="zwf"/>
    <property type="match status" value="1"/>
</dbReference>
<keyword evidence="3" id="KW-0313">Glucose metabolism</keyword>
<dbReference type="GO" id="GO:0005829">
    <property type="term" value="C:cytosol"/>
    <property type="evidence" value="ECO:0007669"/>
    <property type="project" value="TreeGrafter"/>
</dbReference>
<keyword evidence="4" id="KW-0521">NADP</keyword>
<dbReference type="AlphaFoldDB" id="A0A645BN23"/>
<name>A0A645BN23_9ZZZZ</name>
<evidence type="ECO:0000256" key="4">
    <source>
        <dbReference type="ARBA" id="ARBA00022857"/>
    </source>
</evidence>
<dbReference type="GO" id="GO:0006006">
    <property type="term" value="P:glucose metabolic process"/>
    <property type="evidence" value="ECO:0007669"/>
    <property type="project" value="UniProtKB-KW"/>
</dbReference>
<dbReference type="EMBL" id="VSSQ01020808">
    <property type="protein sequence ID" value="MPM65961.1"/>
    <property type="molecule type" value="Genomic_DNA"/>
</dbReference>
<feature type="domain" description="Glucose-6-phosphate dehydrogenase C-terminal" evidence="8">
    <location>
        <begin position="105"/>
        <end position="398"/>
    </location>
</feature>
<dbReference type="SUPFAM" id="SSF51735">
    <property type="entry name" value="NAD(P)-binding Rossmann-fold domains"/>
    <property type="match status" value="1"/>
</dbReference>
<dbReference type="InterPro" id="IPR022675">
    <property type="entry name" value="G6P_DH_C"/>
</dbReference>
<evidence type="ECO:0000256" key="5">
    <source>
        <dbReference type="ARBA" id="ARBA00023002"/>
    </source>
</evidence>
<proteinExistence type="inferred from homology"/>
<dbReference type="EC" id="1.1.1.49" evidence="9"/>